<keyword evidence="2" id="KW-1185">Reference proteome</keyword>
<name>A0ACC1RSQ7_9HYPO</name>
<organism evidence="1 2">
    <name type="scientific">Fusarium decemcellulare</name>
    <dbReference type="NCBI Taxonomy" id="57161"/>
    <lineage>
        <taxon>Eukaryota</taxon>
        <taxon>Fungi</taxon>
        <taxon>Dikarya</taxon>
        <taxon>Ascomycota</taxon>
        <taxon>Pezizomycotina</taxon>
        <taxon>Sordariomycetes</taxon>
        <taxon>Hypocreomycetidae</taxon>
        <taxon>Hypocreales</taxon>
        <taxon>Nectriaceae</taxon>
        <taxon>Fusarium</taxon>
        <taxon>Fusarium decemcellulare species complex</taxon>
    </lineage>
</organism>
<protein>
    <submittedName>
        <fullName evidence="1">Uncharacterized protein</fullName>
    </submittedName>
</protein>
<proteinExistence type="predicted"/>
<dbReference type="Proteomes" id="UP001148629">
    <property type="component" value="Unassembled WGS sequence"/>
</dbReference>
<evidence type="ECO:0000313" key="1">
    <source>
        <dbReference type="EMBL" id="KAJ3524836.1"/>
    </source>
</evidence>
<dbReference type="EMBL" id="JANRMS010002010">
    <property type="protein sequence ID" value="KAJ3524836.1"/>
    <property type="molecule type" value="Genomic_DNA"/>
</dbReference>
<reference evidence="1" key="1">
    <citation type="submission" date="2022-08" db="EMBL/GenBank/DDBJ databases">
        <title>Genome Sequence of Fusarium decemcellulare.</title>
        <authorList>
            <person name="Buettner E."/>
        </authorList>
    </citation>
    <scope>NUCLEOTIDE SEQUENCE</scope>
    <source>
        <strain evidence="1">Babe19</strain>
    </source>
</reference>
<gene>
    <name evidence="1" type="ORF">NM208_g11895</name>
</gene>
<accession>A0ACC1RSQ7</accession>
<sequence length="68" mass="7675">MSRGNRRDLDRLKNQKKNQPKGKGKETTMSGNQMKQNNENTADMMRQKQIASDARKAAAALEKAKAKK</sequence>
<evidence type="ECO:0000313" key="2">
    <source>
        <dbReference type="Proteomes" id="UP001148629"/>
    </source>
</evidence>
<comment type="caution">
    <text evidence="1">The sequence shown here is derived from an EMBL/GenBank/DDBJ whole genome shotgun (WGS) entry which is preliminary data.</text>
</comment>